<dbReference type="EMBL" id="NDYN01000001">
    <property type="protein sequence ID" value="OUT08997.1"/>
    <property type="molecule type" value="Genomic_DNA"/>
</dbReference>
<evidence type="ECO:0000313" key="2">
    <source>
        <dbReference type="EMBL" id="OUT08997.1"/>
    </source>
</evidence>
<reference evidence="2 3" key="1">
    <citation type="submission" date="2017-04" db="EMBL/GenBank/DDBJ databases">
        <title>Complete genome of Campylobacter concisus ATCC 33237T and draft genomes for an additional eight well characterized C. concisus strains.</title>
        <authorList>
            <person name="Cornelius A.J."/>
            <person name="Miller W.G."/>
            <person name="Lastovica A.J."/>
            <person name="On S.L."/>
            <person name="French N.P."/>
            <person name="Vandenberg O."/>
            <person name="Biggs P.J."/>
        </authorList>
    </citation>
    <scope>NUCLEOTIDE SEQUENCE [LARGE SCALE GENOMIC DNA]</scope>
    <source>
        <strain evidence="2 3">CCUG 19995</strain>
    </source>
</reference>
<gene>
    <name evidence="2" type="ORF">B9N65_01255</name>
    <name evidence="1" type="ORF">B9N65_09670</name>
</gene>
<dbReference type="RefSeq" id="WP_087582494.1">
    <property type="nucleotide sequence ID" value="NZ_NDYN01000001.1"/>
</dbReference>
<sequence>MFEKEIEETVKRYISKGWYLEKFRRSRTIEEDITKHISEATAYPYEIMNNLVKYPNMYGEILSIVEGEFPLLSRCIDFMRELKLKAIDFNTLLSMENSKTFDEEAEKLKLRIIQEELKPYADRLFNELPLMETKANTLFEENEWN</sequence>
<protein>
    <submittedName>
        <fullName evidence="2">Uncharacterized protein</fullName>
    </submittedName>
</protein>
<dbReference type="EMBL" id="NDYN01000010">
    <property type="protein sequence ID" value="OUT06839.1"/>
    <property type="molecule type" value="Genomic_DNA"/>
</dbReference>
<evidence type="ECO:0000313" key="3">
    <source>
        <dbReference type="Proteomes" id="UP000196317"/>
    </source>
</evidence>
<organism evidence="2 3">
    <name type="scientific">Campylobacter concisus</name>
    <dbReference type="NCBI Taxonomy" id="199"/>
    <lineage>
        <taxon>Bacteria</taxon>
        <taxon>Pseudomonadati</taxon>
        <taxon>Campylobacterota</taxon>
        <taxon>Epsilonproteobacteria</taxon>
        <taxon>Campylobacterales</taxon>
        <taxon>Campylobacteraceae</taxon>
        <taxon>Campylobacter</taxon>
    </lineage>
</organism>
<comment type="caution">
    <text evidence="2">The sequence shown here is derived from an EMBL/GenBank/DDBJ whole genome shotgun (WGS) entry which is preliminary data.</text>
</comment>
<dbReference type="AlphaFoldDB" id="A0A1Y5ML20"/>
<evidence type="ECO:0000313" key="1">
    <source>
        <dbReference type="EMBL" id="OUT06839.1"/>
    </source>
</evidence>
<name>A0A1Y5ML20_9BACT</name>
<accession>A0A1Y5ML20</accession>
<proteinExistence type="predicted"/>
<dbReference type="Proteomes" id="UP000196317">
    <property type="component" value="Unassembled WGS sequence"/>
</dbReference>